<dbReference type="GeneID" id="24892187"/>
<organism evidence="1 2">
    <name type="scientific">Methanocaldococcus bathoardescens</name>
    <dbReference type="NCBI Taxonomy" id="1301915"/>
    <lineage>
        <taxon>Archaea</taxon>
        <taxon>Methanobacteriati</taxon>
        <taxon>Methanobacteriota</taxon>
        <taxon>Methanomada group</taxon>
        <taxon>Methanococci</taxon>
        <taxon>Methanococcales</taxon>
        <taxon>Methanocaldococcaceae</taxon>
        <taxon>Methanocaldococcus</taxon>
    </lineage>
</organism>
<keyword evidence="2" id="KW-1185">Reference proteome</keyword>
<dbReference type="KEGG" id="mjh:JH146_1554"/>
<dbReference type="RefSeq" id="WP_048202472.1">
    <property type="nucleotide sequence ID" value="NZ_CP009149.1"/>
</dbReference>
<dbReference type="STRING" id="1301915.JH146_1554"/>
<proteinExistence type="predicted"/>
<name>A0A076LDU4_9EURY</name>
<evidence type="ECO:0008006" key="3">
    <source>
        <dbReference type="Google" id="ProtNLM"/>
    </source>
</evidence>
<accession>A0A076LDU4</accession>
<evidence type="ECO:0000313" key="2">
    <source>
        <dbReference type="Proteomes" id="UP000028781"/>
    </source>
</evidence>
<dbReference type="AlphaFoldDB" id="A0A076LDU4"/>
<evidence type="ECO:0000313" key="1">
    <source>
        <dbReference type="EMBL" id="AIJ06396.1"/>
    </source>
</evidence>
<dbReference type="CDD" id="cd11714">
    <property type="entry name" value="GINS_A_archaea"/>
    <property type="match status" value="1"/>
</dbReference>
<dbReference type="Proteomes" id="UP000028781">
    <property type="component" value="Chromosome"/>
</dbReference>
<sequence>MYESLKNYFFEEIKSDKLLKLPDNFYDDIREYIKNIKDEIELERAKYYFKELRKLRIYKALYLDNERENLLPEELNIIYAIENVVVELKIEENVESTQLNEIEIPKPIYTINDIDVVKVDKNFPPFTDGTFIYNLNKNDVLSLNKKISDILKKHRIISGIGESYENAEKS</sequence>
<dbReference type="EMBL" id="CP009149">
    <property type="protein sequence ID" value="AIJ06396.1"/>
    <property type="molecule type" value="Genomic_DNA"/>
</dbReference>
<dbReference type="HOGENOM" id="CLU_094462_0_0_2"/>
<protein>
    <recommendedName>
        <fullName evidence="3">DNA replication complex GINS family protein</fullName>
    </recommendedName>
</protein>
<dbReference type="OrthoDB" id="62268at2157"/>
<reference evidence="1 2" key="1">
    <citation type="journal article" date="2015" name="Int. J. Syst. Evol. Microbiol.">
        <title>M ethanocaldococcus bathoardescens sp. nov., a hyperthermophilic methanogen isolated from a volcanically active deep-sea hydrothermal vent.</title>
        <authorList>
            <person name="Stewart L.C."/>
            <person name="Jung J.H."/>
            <person name="Kim Y.T."/>
            <person name="Kwon S.W."/>
            <person name="Park C.S."/>
            <person name="Holden J.F."/>
        </authorList>
    </citation>
    <scope>NUCLEOTIDE SEQUENCE [LARGE SCALE GENOMIC DNA]</scope>
    <source>
        <strain evidence="1 2">JH146</strain>
    </source>
</reference>
<gene>
    <name evidence="1" type="ORF">JH146_1554</name>
</gene>